<reference evidence="10" key="2">
    <citation type="journal article" date="2022" name="Elife">
        <title>Obligate sexual reproduction of a homothallic fungus closely related to the Cryptococcus pathogenic species complex.</title>
        <authorList>
            <person name="Passer A.R."/>
            <person name="Clancey S.A."/>
            <person name="Shea T."/>
            <person name="David-Palma M."/>
            <person name="Averette A.F."/>
            <person name="Boekhout T."/>
            <person name="Porcel B.M."/>
            <person name="Nowrousian M."/>
            <person name="Cuomo C.A."/>
            <person name="Sun S."/>
            <person name="Heitman J."/>
            <person name="Coelho M.A."/>
        </authorList>
    </citation>
    <scope>NUCLEOTIDE SEQUENCE</scope>
    <source>
        <strain evidence="10">CBS 7841</strain>
    </source>
</reference>
<evidence type="ECO:0000256" key="6">
    <source>
        <dbReference type="ARBA" id="ARBA00022801"/>
    </source>
</evidence>
<dbReference type="SMART" id="SM00095">
    <property type="entry name" value="TR_THY"/>
    <property type="match status" value="1"/>
</dbReference>
<dbReference type="Pfam" id="PF00576">
    <property type="entry name" value="Transthyretin"/>
    <property type="match status" value="1"/>
</dbReference>
<protein>
    <recommendedName>
        <fullName evidence="8">5-hydroxyisourate hydrolase</fullName>
        <shortName evidence="8">HIU hydrolase</shortName>
        <shortName evidence="8">HIUHase</shortName>
        <ecNumber evidence="8">3.5.2.17</ecNumber>
    </recommendedName>
</protein>
<proteinExistence type="inferred from homology"/>
<dbReference type="AlphaFoldDB" id="A0AAJ8JSN1"/>
<accession>A0AAJ8JSN1</accession>
<dbReference type="GO" id="GO:0006144">
    <property type="term" value="P:purine nucleobase metabolic process"/>
    <property type="evidence" value="ECO:0007669"/>
    <property type="project" value="UniProtKB-KW"/>
</dbReference>
<evidence type="ECO:0000256" key="8">
    <source>
        <dbReference type="RuleBase" id="RU361270"/>
    </source>
</evidence>
<dbReference type="SUPFAM" id="SSF49472">
    <property type="entry name" value="Transthyretin (synonym: prealbumin)"/>
    <property type="match status" value="1"/>
</dbReference>
<keyword evidence="5 8" id="KW-0659">Purine metabolism</keyword>
<dbReference type="PRINTS" id="PR00189">
    <property type="entry name" value="TRNSTHYRETIN"/>
</dbReference>
<feature type="domain" description="Transthyretin/hydroxyisourate hydrolase" evidence="9">
    <location>
        <begin position="1"/>
        <end position="120"/>
    </location>
</feature>
<dbReference type="GO" id="GO:0033971">
    <property type="term" value="F:hydroxyisourate hydrolase activity"/>
    <property type="evidence" value="ECO:0007669"/>
    <property type="project" value="UniProtKB-EC"/>
</dbReference>
<dbReference type="PANTHER" id="PTHR10395">
    <property type="entry name" value="URICASE AND TRANSTHYRETIN-RELATED"/>
    <property type="match status" value="1"/>
</dbReference>
<dbReference type="EMBL" id="CP143786">
    <property type="protein sequence ID" value="WVN87753.1"/>
    <property type="molecule type" value="Genomic_DNA"/>
</dbReference>
<dbReference type="InterPro" id="IPR023416">
    <property type="entry name" value="Transthyretin/HIU_hydrolase_d"/>
</dbReference>
<feature type="binding site" evidence="7">
    <location>
        <position position="118"/>
    </location>
    <ligand>
        <name>substrate</name>
    </ligand>
</feature>
<evidence type="ECO:0000256" key="3">
    <source>
        <dbReference type="ARBA" id="ARBA00009850"/>
    </source>
</evidence>
<comment type="similarity">
    <text evidence="3 8">Belongs to the transthyretin family. 5-hydroxyisourate hydrolase subfamily.</text>
</comment>
<dbReference type="PROSITE" id="PS00769">
    <property type="entry name" value="TRANSTHYRETIN_2"/>
    <property type="match status" value="1"/>
</dbReference>
<comment type="function">
    <text evidence="2">Catalyzes the hydrolysis of 5-hydroxyisourate (HIU) to 2-oxo-4-hydroxy-4-carboxy-5-ureidoimidazoline (OHCU).</text>
</comment>
<evidence type="ECO:0000256" key="4">
    <source>
        <dbReference type="ARBA" id="ARBA00011881"/>
    </source>
</evidence>
<evidence type="ECO:0000256" key="7">
    <source>
        <dbReference type="PIRSR" id="PIRSR600895-51"/>
    </source>
</evidence>
<dbReference type="Gene3D" id="2.60.40.180">
    <property type="entry name" value="Transthyretin/hydroxyisourate hydrolase domain"/>
    <property type="match status" value="1"/>
</dbReference>
<dbReference type="NCBIfam" id="TIGR02962">
    <property type="entry name" value="hdxy_isourate"/>
    <property type="match status" value="1"/>
</dbReference>
<dbReference type="CDD" id="cd05822">
    <property type="entry name" value="TLP_HIUase"/>
    <property type="match status" value="1"/>
</dbReference>
<comment type="subunit">
    <text evidence="4 8">Homotetramer.</text>
</comment>
<dbReference type="KEGG" id="cdep:91087159"/>
<keyword evidence="6 8" id="KW-0378">Hydrolase</keyword>
<organism evidence="10 11">
    <name type="scientific">Cryptococcus depauperatus CBS 7841</name>
    <dbReference type="NCBI Taxonomy" id="1295531"/>
    <lineage>
        <taxon>Eukaryota</taxon>
        <taxon>Fungi</taxon>
        <taxon>Dikarya</taxon>
        <taxon>Basidiomycota</taxon>
        <taxon>Agaricomycotina</taxon>
        <taxon>Tremellomycetes</taxon>
        <taxon>Tremellales</taxon>
        <taxon>Cryptococcaceae</taxon>
        <taxon>Cryptococcus</taxon>
    </lineage>
</organism>
<gene>
    <name evidence="10" type="ORF">L203_102948</name>
</gene>
<dbReference type="InterPro" id="IPR023418">
    <property type="entry name" value="Thyroxine_BS"/>
</dbReference>
<name>A0AAJ8JSN1_9TREE</name>
<dbReference type="InterPro" id="IPR036817">
    <property type="entry name" value="Transthyretin/HIU_hydrolase_sf"/>
</dbReference>
<evidence type="ECO:0000256" key="1">
    <source>
        <dbReference type="ARBA" id="ARBA00001043"/>
    </source>
</evidence>
<dbReference type="FunFam" id="2.60.40.180:FF:000005">
    <property type="entry name" value="5-hydroxyisourate hydrolase"/>
    <property type="match status" value="1"/>
</dbReference>
<dbReference type="PROSITE" id="PS00768">
    <property type="entry name" value="TRANSTHYRETIN_1"/>
    <property type="match status" value="1"/>
</dbReference>
<reference evidence="10" key="1">
    <citation type="submission" date="2016-06" db="EMBL/GenBank/DDBJ databases">
        <authorList>
            <person name="Cuomo C."/>
            <person name="Litvintseva A."/>
            <person name="Heitman J."/>
            <person name="Chen Y."/>
            <person name="Sun S."/>
            <person name="Springer D."/>
            <person name="Dromer F."/>
            <person name="Young S."/>
            <person name="Zeng Q."/>
            <person name="Chapman S."/>
            <person name="Gujja S."/>
            <person name="Saif S."/>
            <person name="Birren B."/>
        </authorList>
    </citation>
    <scope>NUCLEOTIDE SEQUENCE</scope>
    <source>
        <strain evidence="10">CBS 7841</strain>
    </source>
</reference>
<evidence type="ECO:0000313" key="11">
    <source>
        <dbReference type="Proteomes" id="UP000094043"/>
    </source>
</evidence>
<dbReference type="InterPro" id="IPR000895">
    <property type="entry name" value="Transthyretin/HIU_hydrolase"/>
</dbReference>
<dbReference type="Proteomes" id="UP000094043">
    <property type="component" value="Chromosome 3"/>
</dbReference>
<reference evidence="10" key="3">
    <citation type="submission" date="2024-01" db="EMBL/GenBank/DDBJ databases">
        <authorList>
            <person name="Coelho M.A."/>
            <person name="David-Palma M."/>
            <person name="Shea T."/>
            <person name="Sun S."/>
            <person name="Cuomo C.A."/>
            <person name="Heitman J."/>
        </authorList>
    </citation>
    <scope>NUCLEOTIDE SEQUENCE</scope>
    <source>
        <strain evidence="10">CBS 7841</strain>
    </source>
</reference>
<dbReference type="InterPro" id="IPR014306">
    <property type="entry name" value="Hydroxyisourate_hydrolase"/>
</dbReference>
<comment type="catalytic activity">
    <reaction evidence="1 8">
        <text>5-hydroxyisourate + H2O = 5-hydroxy-2-oxo-4-ureido-2,5-dihydro-1H-imidazole-5-carboxylate + H(+)</text>
        <dbReference type="Rhea" id="RHEA:23736"/>
        <dbReference type="ChEBI" id="CHEBI:15377"/>
        <dbReference type="ChEBI" id="CHEBI:15378"/>
        <dbReference type="ChEBI" id="CHEBI:18072"/>
        <dbReference type="ChEBI" id="CHEBI:58639"/>
        <dbReference type="EC" id="3.5.2.17"/>
    </reaction>
</comment>
<dbReference type="EC" id="3.5.2.17" evidence="8"/>
<dbReference type="InterPro" id="IPR023419">
    <property type="entry name" value="Transthyretin_CS"/>
</dbReference>
<evidence type="ECO:0000259" key="9">
    <source>
        <dbReference type="SMART" id="SM00095"/>
    </source>
</evidence>
<keyword evidence="11" id="KW-1185">Reference proteome</keyword>
<dbReference type="GeneID" id="91087159"/>
<feature type="binding site" evidence="7">
    <location>
        <position position="53"/>
    </location>
    <ligand>
        <name>substrate</name>
    </ligand>
</feature>
<sequence length="121" mass="13502">MSRSPITCHVLDAAQGKPAANVKVALELLASSENLSQKDAKILATGFTNSDGRCSDLLPSNQTLLPGMYKMTFHSGDYFKKTQTETFYPFVEITFLYNEPSQHYHIPLLLSPFSYTTYRGS</sequence>
<dbReference type="RefSeq" id="XP_066068453.1">
    <property type="nucleotide sequence ID" value="XM_066212356.1"/>
</dbReference>
<evidence type="ECO:0000256" key="5">
    <source>
        <dbReference type="ARBA" id="ARBA00022631"/>
    </source>
</evidence>
<evidence type="ECO:0000313" key="10">
    <source>
        <dbReference type="EMBL" id="WVN87753.1"/>
    </source>
</evidence>
<dbReference type="PANTHER" id="PTHR10395:SF7">
    <property type="entry name" value="5-HYDROXYISOURATE HYDROLASE"/>
    <property type="match status" value="1"/>
</dbReference>
<feature type="binding site" evidence="7">
    <location>
        <position position="9"/>
    </location>
    <ligand>
        <name>substrate</name>
    </ligand>
</feature>
<evidence type="ECO:0000256" key="2">
    <source>
        <dbReference type="ARBA" id="ARBA00002704"/>
    </source>
</evidence>